<dbReference type="AlphaFoldDB" id="A0A3P6RA58"/>
<evidence type="ECO:0000313" key="1">
    <source>
        <dbReference type="EMBL" id="VDK41524.1"/>
    </source>
</evidence>
<evidence type="ECO:0000313" key="2">
    <source>
        <dbReference type="Proteomes" id="UP000281553"/>
    </source>
</evidence>
<keyword evidence="2" id="KW-1185">Reference proteome</keyword>
<protein>
    <submittedName>
        <fullName evidence="1">Uncharacterized protein</fullName>
    </submittedName>
</protein>
<dbReference type="EMBL" id="UYRU01007885">
    <property type="protein sequence ID" value="VDK41524.1"/>
    <property type="molecule type" value="Genomic_DNA"/>
</dbReference>
<dbReference type="Proteomes" id="UP000281553">
    <property type="component" value="Unassembled WGS sequence"/>
</dbReference>
<sequence>MTKAALADATLLTLRKEDQHGQKSLQLTLGRKKWKFVDGHNFRRKRMDAVGINQTSKERQGGKSEDAFGRFEDNAKLLNAVKHRWETPRVFLVGGADHQYVINVGVFEWWAITHSIYEPAEGLGSIIVSERYLNELKEGKECGGDGPTRTVLRSYRDLVE</sequence>
<proteinExistence type="predicted"/>
<organism evidence="1 2">
    <name type="scientific">Dibothriocephalus latus</name>
    <name type="common">Fish tapeworm</name>
    <name type="synonym">Diphyllobothrium latum</name>
    <dbReference type="NCBI Taxonomy" id="60516"/>
    <lineage>
        <taxon>Eukaryota</taxon>
        <taxon>Metazoa</taxon>
        <taxon>Spiralia</taxon>
        <taxon>Lophotrochozoa</taxon>
        <taxon>Platyhelminthes</taxon>
        <taxon>Cestoda</taxon>
        <taxon>Eucestoda</taxon>
        <taxon>Diphyllobothriidea</taxon>
        <taxon>Diphyllobothriidae</taxon>
        <taxon>Dibothriocephalus</taxon>
    </lineage>
</organism>
<reference evidence="1 2" key="1">
    <citation type="submission" date="2018-11" db="EMBL/GenBank/DDBJ databases">
        <authorList>
            <consortium name="Pathogen Informatics"/>
        </authorList>
    </citation>
    <scope>NUCLEOTIDE SEQUENCE [LARGE SCALE GENOMIC DNA]</scope>
</reference>
<name>A0A3P6RA58_DIBLA</name>
<gene>
    <name evidence="1" type="ORF">DILT_LOCUS1254</name>
</gene>
<accession>A0A3P6RA58</accession>